<evidence type="ECO:0000256" key="4">
    <source>
        <dbReference type="ARBA" id="ARBA00023136"/>
    </source>
</evidence>
<feature type="transmembrane region" description="Helical" evidence="6">
    <location>
        <begin position="141"/>
        <end position="162"/>
    </location>
</feature>
<evidence type="ECO:0000256" key="5">
    <source>
        <dbReference type="SAM" id="MobiDB-lite"/>
    </source>
</evidence>
<sequence length="627" mass="67885">MAELGDGNVAQDNAGRSIPKPPPLMRSNSTPQHLLSQSNGALPSQSYGALPSQSYGAIPSRRRSFDVRPNHNRAGTSRGTRFDDDSLSDTEFFNRRFYSSISDSSFSFLSGESFELPKDDGKNQQTEDRAEPLSRAFVTRVWISLLAMLMCYITAFISLVPLGTQYFSERVGLKDYNVTYDETVGAKCLGNSTNVPEETADEIEKDVSSFMLNLSISSGIPSIFICFFVGSYADFIGRKPLLIVSLFGGLVRFVIFAVVIQHDLDINITLLGALVDGLCGSMFTISLASVAMITDITPDPKERAIRFAVVEGVLLIAGGTSQVVMGALIKEVGYFTPAVTCASLVGVAFLLAMCIPETKLANKAKFTWNPTAHARKVLGFYFFDGTRLKRTQYLLGILFFIGVQLSFSGRNSVNSLYQMNTPFCMDALERGIFAAIKQTITSVAAILLLRLLKGKVSLEFTGVVCIVSMCADFILTGFAESDDALYLAALAGLLSHGVIPIPRALLSQIASPTEQGALFSGMSVVQSVSTMASVATYNLVYNVTMNHFRGSVFMLMAGACIVTAAILLAFRRVREHAEDRRKAVVFPASRDIGPTHHGAGQVEDVSVLAEDEIAPLLTSMSSAALEE</sequence>
<dbReference type="RefSeq" id="XP_012942885.1">
    <property type="nucleotide sequence ID" value="XM_013087431.2"/>
</dbReference>
<evidence type="ECO:0000313" key="7">
    <source>
        <dbReference type="Proteomes" id="UP000694888"/>
    </source>
</evidence>
<dbReference type="GeneID" id="101854526"/>
<keyword evidence="3 6" id="KW-1133">Transmembrane helix</keyword>
<feature type="transmembrane region" description="Helical" evidence="6">
    <location>
        <begin position="210"/>
        <end position="229"/>
    </location>
</feature>
<accession>A0ABM1A8J3</accession>
<feature type="transmembrane region" description="Helical" evidence="6">
    <location>
        <begin position="266"/>
        <end position="293"/>
    </location>
</feature>
<feature type="transmembrane region" description="Helical" evidence="6">
    <location>
        <begin position="431"/>
        <end position="449"/>
    </location>
</feature>
<feature type="transmembrane region" description="Helical" evidence="6">
    <location>
        <begin position="241"/>
        <end position="260"/>
    </location>
</feature>
<feature type="transmembrane region" description="Helical" evidence="6">
    <location>
        <begin position="518"/>
        <end position="540"/>
    </location>
</feature>
<dbReference type="PANTHER" id="PTHR23507">
    <property type="entry name" value="ZGC:174356"/>
    <property type="match status" value="1"/>
</dbReference>
<dbReference type="InterPro" id="IPR011701">
    <property type="entry name" value="MFS"/>
</dbReference>
<feature type="transmembrane region" description="Helical" evidence="6">
    <location>
        <begin position="393"/>
        <end position="411"/>
    </location>
</feature>
<feature type="transmembrane region" description="Helical" evidence="6">
    <location>
        <begin position="484"/>
        <end position="506"/>
    </location>
</feature>
<dbReference type="Proteomes" id="UP000694888">
    <property type="component" value="Unplaced"/>
</dbReference>
<dbReference type="SUPFAM" id="SSF103473">
    <property type="entry name" value="MFS general substrate transporter"/>
    <property type="match status" value="1"/>
</dbReference>
<dbReference type="Gene3D" id="1.20.1250.20">
    <property type="entry name" value="MFS general substrate transporter like domains"/>
    <property type="match status" value="1"/>
</dbReference>
<keyword evidence="4 6" id="KW-0472">Membrane</keyword>
<feature type="transmembrane region" description="Helical" evidence="6">
    <location>
        <begin position="305"/>
        <end position="328"/>
    </location>
</feature>
<gene>
    <name evidence="8" type="primary">LOC101854526</name>
</gene>
<evidence type="ECO:0000256" key="2">
    <source>
        <dbReference type="ARBA" id="ARBA00022692"/>
    </source>
</evidence>
<keyword evidence="2 6" id="KW-0812">Transmembrane</keyword>
<evidence type="ECO:0000256" key="3">
    <source>
        <dbReference type="ARBA" id="ARBA00022989"/>
    </source>
</evidence>
<dbReference type="Pfam" id="PF07690">
    <property type="entry name" value="MFS_1"/>
    <property type="match status" value="1"/>
</dbReference>
<reference evidence="8" key="1">
    <citation type="submission" date="2025-08" db="UniProtKB">
        <authorList>
            <consortium name="RefSeq"/>
        </authorList>
    </citation>
    <scope>IDENTIFICATION</scope>
</reference>
<proteinExistence type="predicted"/>
<protein>
    <submittedName>
        <fullName evidence="8">Proton-coupled folate transporter</fullName>
    </submittedName>
</protein>
<dbReference type="InterPro" id="IPR036259">
    <property type="entry name" value="MFS_trans_sf"/>
</dbReference>
<organism evidence="7 8">
    <name type="scientific">Aplysia californica</name>
    <name type="common">California sea hare</name>
    <dbReference type="NCBI Taxonomy" id="6500"/>
    <lineage>
        <taxon>Eukaryota</taxon>
        <taxon>Metazoa</taxon>
        <taxon>Spiralia</taxon>
        <taxon>Lophotrochozoa</taxon>
        <taxon>Mollusca</taxon>
        <taxon>Gastropoda</taxon>
        <taxon>Heterobranchia</taxon>
        <taxon>Euthyneura</taxon>
        <taxon>Tectipleura</taxon>
        <taxon>Aplysiida</taxon>
        <taxon>Aplysioidea</taxon>
        <taxon>Aplysiidae</taxon>
        <taxon>Aplysia</taxon>
    </lineage>
</organism>
<evidence type="ECO:0000313" key="8">
    <source>
        <dbReference type="RefSeq" id="XP_012942885.1"/>
    </source>
</evidence>
<feature type="transmembrane region" description="Helical" evidence="6">
    <location>
        <begin position="552"/>
        <end position="570"/>
    </location>
</feature>
<feature type="transmembrane region" description="Helical" evidence="6">
    <location>
        <begin position="456"/>
        <end position="478"/>
    </location>
</feature>
<name>A0ABM1A8J3_APLCA</name>
<evidence type="ECO:0000256" key="1">
    <source>
        <dbReference type="ARBA" id="ARBA00004141"/>
    </source>
</evidence>
<evidence type="ECO:0000256" key="6">
    <source>
        <dbReference type="SAM" id="Phobius"/>
    </source>
</evidence>
<dbReference type="PANTHER" id="PTHR23507:SF1">
    <property type="entry name" value="FI18259P1-RELATED"/>
    <property type="match status" value="1"/>
</dbReference>
<feature type="compositionally biased region" description="Polar residues" evidence="5">
    <location>
        <begin position="26"/>
        <end position="55"/>
    </location>
</feature>
<feature type="region of interest" description="Disordered" evidence="5">
    <location>
        <begin position="1"/>
        <end position="82"/>
    </location>
</feature>
<feature type="transmembrane region" description="Helical" evidence="6">
    <location>
        <begin position="334"/>
        <end position="355"/>
    </location>
</feature>
<keyword evidence="7" id="KW-1185">Reference proteome</keyword>
<comment type="subcellular location">
    <subcellularLocation>
        <location evidence="1">Membrane</location>
        <topology evidence="1">Multi-pass membrane protein</topology>
    </subcellularLocation>
</comment>